<dbReference type="HOGENOM" id="CLU_083552_3_1_5"/>
<dbReference type="EMBL" id="JENY01000007">
    <property type="protein sequence ID" value="EXL09416.1"/>
    <property type="molecule type" value="Genomic_DNA"/>
</dbReference>
<dbReference type="EMBL" id="SNZF01000060">
    <property type="protein sequence ID" value="TDR27873.1"/>
    <property type="molecule type" value="Genomic_DNA"/>
</dbReference>
<evidence type="ECO:0000313" key="5">
    <source>
        <dbReference type="Proteomes" id="UP000019849"/>
    </source>
</evidence>
<dbReference type="PANTHER" id="PTHR16301:SF20">
    <property type="entry name" value="IMPACT FAMILY MEMBER YIGZ"/>
    <property type="match status" value="1"/>
</dbReference>
<dbReference type="PATRIC" id="fig|69279.3.peg.1429"/>
<dbReference type="PANTHER" id="PTHR16301">
    <property type="entry name" value="IMPACT-RELATED"/>
    <property type="match status" value="1"/>
</dbReference>
<accession>A0A011UT56</accession>
<dbReference type="InterPro" id="IPR001498">
    <property type="entry name" value="Impact_N"/>
</dbReference>
<dbReference type="GO" id="GO:0005737">
    <property type="term" value="C:cytoplasm"/>
    <property type="evidence" value="ECO:0007669"/>
    <property type="project" value="TreeGrafter"/>
</dbReference>
<protein>
    <submittedName>
        <fullName evidence="4">Putative YigZ family protein</fullName>
    </submittedName>
</protein>
<dbReference type="GO" id="GO:0006446">
    <property type="term" value="P:regulation of translational initiation"/>
    <property type="evidence" value="ECO:0007669"/>
    <property type="project" value="TreeGrafter"/>
</dbReference>
<organism evidence="3 5">
    <name type="scientific">Aquamicrobium defluvii</name>
    <dbReference type="NCBI Taxonomy" id="69279"/>
    <lineage>
        <taxon>Bacteria</taxon>
        <taxon>Pseudomonadati</taxon>
        <taxon>Pseudomonadota</taxon>
        <taxon>Alphaproteobacteria</taxon>
        <taxon>Hyphomicrobiales</taxon>
        <taxon>Phyllobacteriaceae</taxon>
        <taxon>Aquamicrobium</taxon>
    </lineage>
</organism>
<evidence type="ECO:0000256" key="1">
    <source>
        <dbReference type="ARBA" id="ARBA00007665"/>
    </source>
</evidence>
<dbReference type="InterPro" id="IPR036956">
    <property type="entry name" value="Impact_N_sf"/>
</dbReference>
<dbReference type="InterPro" id="IPR020569">
    <property type="entry name" value="UPF0029_Impact_CS"/>
</dbReference>
<dbReference type="Pfam" id="PF01205">
    <property type="entry name" value="Impact_N"/>
    <property type="match status" value="1"/>
</dbReference>
<sequence>MPAPDGPGKRSTGRHQQGCRKWFQRRAGLAETPRRFYQKGMTALHTLAAIESARQEIRKSRFLAIAGPIDSQESARAFIATHSDASANHNCWAWRFGQTYRFSDDGEPSGTAGKPILQAIDGQSLDRVAVVVTRWFGGVLLGSGGLIRAYGGTAAICLRAAAKIPLIETAHMDVTCNFPDLALVRARLGAMPAVSVTAEKYTGSGGGLTLCVPLSELEGTVSLIADLTSGRAVISTDRGPADGKPVRP</sequence>
<dbReference type="AlphaFoldDB" id="A0A011UT56"/>
<proteinExistence type="inferred from homology"/>
<reference evidence="3 5" key="1">
    <citation type="submission" date="2014-02" db="EMBL/GenBank/DDBJ databases">
        <title>Aquamicrobium defluvii Genome sequencing.</title>
        <authorList>
            <person name="Wang X."/>
        </authorList>
    </citation>
    <scope>NUCLEOTIDE SEQUENCE [LARGE SCALE GENOMIC DNA]</scope>
    <source>
        <strain evidence="3 5">W13Z1</strain>
    </source>
</reference>
<dbReference type="Proteomes" id="UP000294958">
    <property type="component" value="Unassembled WGS sequence"/>
</dbReference>
<dbReference type="InterPro" id="IPR023582">
    <property type="entry name" value="Impact"/>
</dbReference>
<evidence type="ECO:0000313" key="4">
    <source>
        <dbReference type="EMBL" id="TDR27873.1"/>
    </source>
</evidence>
<gene>
    <name evidence="3" type="ORF">BG36_22515</name>
    <name evidence="4" type="ORF">DES43_1603</name>
</gene>
<dbReference type="SUPFAM" id="SSF54211">
    <property type="entry name" value="Ribosomal protein S5 domain 2-like"/>
    <property type="match status" value="1"/>
</dbReference>
<dbReference type="Proteomes" id="UP000019849">
    <property type="component" value="Unassembled WGS sequence"/>
</dbReference>
<dbReference type="InterPro" id="IPR020568">
    <property type="entry name" value="Ribosomal_Su5_D2-typ_SF"/>
</dbReference>
<dbReference type="STRING" id="69279.BG36_22515"/>
<dbReference type="PROSITE" id="PS00910">
    <property type="entry name" value="UPF0029"/>
    <property type="match status" value="1"/>
</dbReference>
<evidence type="ECO:0000313" key="3">
    <source>
        <dbReference type="EMBL" id="EXL09416.1"/>
    </source>
</evidence>
<name>A0A011UT56_9HYPH</name>
<evidence type="ECO:0000259" key="2">
    <source>
        <dbReference type="Pfam" id="PF01205"/>
    </source>
</evidence>
<evidence type="ECO:0000313" key="6">
    <source>
        <dbReference type="Proteomes" id="UP000294958"/>
    </source>
</evidence>
<feature type="domain" description="Impact N-terminal" evidence="2">
    <location>
        <begin position="58"/>
        <end position="156"/>
    </location>
</feature>
<comment type="caution">
    <text evidence="3">The sequence shown here is derived from an EMBL/GenBank/DDBJ whole genome shotgun (WGS) entry which is preliminary data.</text>
</comment>
<dbReference type="eggNOG" id="COG1739">
    <property type="taxonomic scope" value="Bacteria"/>
</dbReference>
<dbReference type="Gene3D" id="3.30.70.240">
    <property type="match status" value="1"/>
</dbReference>
<comment type="similarity">
    <text evidence="1">Belongs to the IMPACT family.</text>
</comment>
<reference evidence="4 6" key="2">
    <citation type="submission" date="2019-03" db="EMBL/GenBank/DDBJ databases">
        <title>Genomic Encyclopedia of Type Strains, Phase IV (KMG-IV): sequencing the most valuable type-strain genomes for metagenomic binning, comparative biology and taxonomic classification.</title>
        <authorList>
            <person name="Goeker M."/>
        </authorList>
    </citation>
    <scope>NUCLEOTIDE SEQUENCE [LARGE SCALE GENOMIC DNA]</scope>
    <source>
        <strain evidence="4 6">DSM 11603</strain>
    </source>
</reference>
<dbReference type="Gene3D" id="3.30.230.30">
    <property type="entry name" value="Impact, N-terminal domain"/>
    <property type="match status" value="1"/>
</dbReference>
<keyword evidence="6" id="KW-1185">Reference proteome</keyword>